<dbReference type="InterPro" id="IPR001138">
    <property type="entry name" value="Zn2Cys6_DnaBD"/>
</dbReference>
<keyword evidence="5" id="KW-0804">Transcription</keyword>
<dbReference type="Gene3D" id="4.10.240.10">
    <property type="entry name" value="Zn(2)-C6 fungal-type DNA-binding domain"/>
    <property type="match status" value="1"/>
</dbReference>
<dbReference type="InterPro" id="IPR036864">
    <property type="entry name" value="Zn2-C6_fun-type_DNA-bd_sf"/>
</dbReference>
<dbReference type="Proteomes" id="UP000248961">
    <property type="component" value="Unassembled WGS sequence"/>
</dbReference>
<evidence type="ECO:0000256" key="1">
    <source>
        <dbReference type="ARBA" id="ARBA00004123"/>
    </source>
</evidence>
<dbReference type="VEuPathDB" id="FungiDB:BO97DRAFT_168384"/>
<evidence type="ECO:0000256" key="5">
    <source>
        <dbReference type="ARBA" id="ARBA00023163"/>
    </source>
</evidence>
<evidence type="ECO:0000259" key="8">
    <source>
        <dbReference type="PROSITE" id="PS50048"/>
    </source>
</evidence>
<dbReference type="SMART" id="SM00066">
    <property type="entry name" value="GAL4"/>
    <property type="match status" value="1"/>
</dbReference>
<evidence type="ECO:0000256" key="4">
    <source>
        <dbReference type="ARBA" id="ARBA00023125"/>
    </source>
</evidence>
<comment type="subcellular location">
    <subcellularLocation>
        <location evidence="1">Nucleus</location>
    </subcellularLocation>
</comment>
<gene>
    <name evidence="9" type="ORF">BO97DRAFT_168384</name>
</gene>
<keyword evidence="6" id="KW-0539">Nucleus</keyword>
<reference evidence="9 10" key="1">
    <citation type="submission" date="2018-02" db="EMBL/GenBank/DDBJ databases">
        <title>The genomes of Aspergillus section Nigri reveals drivers in fungal speciation.</title>
        <authorList>
            <consortium name="DOE Joint Genome Institute"/>
            <person name="Vesth T.C."/>
            <person name="Nybo J."/>
            <person name="Theobald S."/>
            <person name="Brandl J."/>
            <person name="Frisvad J.C."/>
            <person name="Nielsen K.F."/>
            <person name="Lyhne E.K."/>
            <person name="Kogle M.E."/>
            <person name="Kuo A."/>
            <person name="Riley R."/>
            <person name="Clum A."/>
            <person name="Nolan M."/>
            <person name="Lipzen A."/>
            <person name="Salamov A."/>
            <person name="Henrissat B."/>
            <person name="Wiebenga A."/>
            <person name="De vries R.P."/>
            <person name="Grigoriev I.V."/>
            <person name="Mortensen U.H."/>
            <person name="Andersen M.R."/>
            <person name="Baker S.E."/>
        </authorList>
    </citation>
    <scope>NUCLEOTIDE SEQUENCE [LARGE SCALE GENOMIC DNA]</scope>
    <source>
        <strain evidence="9 10">CBS 101889</strain>
    </source>
</reference>
<dbReference type="GO" id="GO:0043565">
    <property type="term" value="F:sequence-specific DNA binding"/>
    <property type="evidence" value="ECO:0007669"/>
    <property type="project" value="TreeGrafter"/>
</dbReference>
<keyword evidence="10" id="KW-1185">Reference proteome</keyword>
<dbReference type="SMART" id="SM00906">
    <property type="entry name" value="Fungal_trans"/>
    <property type="match status" value="1"/>
</dbReference>
<dbReference type="OrthoDB" id="3990906at2759"/>
<evidence type="ECO:0000313" key="9">
    <source>
        <dbReference type="EMBL" id="RAL09417.1"/>
    </source>
</evidence>
<evidence type="ECO:0000256" key="6">
    <source>
        <dbReference type="ARBA" id="ARBA00023242"/>
    </source>
</evidence>
<dbReference type="InterPro" id="IPR007219">
    <property type="entry name" value="XnlR_reg_dom"/>
</dbReference>
<dbReference type="GO" id="GO:0045944">
    <property type="term" value="P:positive regulation of transcription by RNA polymerase II"/>
    <property type="evidence" value="ECO:0007669"/>
    <property type="project" value="TreeGrafter"/>
</dbReference>
<keyword evidence="3" id="KW-0805">Transcription regulation</keyword>
<dbReference type="CDD" id="cd12148">
    <property type="entry name" value="fungal_TF_MHR"/>
    <property type="match status" value="1"/>
</dbReference>
<dbReference type="PROSITE" id="PS50048">
    <property type="entry name" value="ZN2_CY6_FUNGAL_2"/>
    <property type="match status" value="1"/>
</dbReference>
<keyword evidence="2" id="KW-0479">Metal-binding</keyword>
<evidence type="ECO:0000313" key="10">
    <source>
        <dbReference type="Proteomes" id="UP000248961"/>
    </source>
</evidence>
<dbReference type="AlphaFoldDB" id="A0A395HNL5"/>
<dbReference type="Pfam" id="PF04082">
    <property type="entry name" value="Fungal_trans"/>
    <property type="match status" value="1"/>
</dbReference>
<dbReference type="EMBL" id="KZ824304">
    <property type="protein sequence ID" value="RAL09417.1"/>
    <property type="molecule type" value="Genomic_DNA"/>
</dbReference>
<evidence type="ECO:0000256" key="2">
    <source>
        <dbReference type="ARBA" id="ARBA00022723"/>
    </source>
</evidence>
<feature type="region of interest" description="Disordered" evidence="7">
    <location>
        <begin position="1"/>
        <end position="26"/>
    </location>
</feature>
<feature type="domain" description="Zn(2)-C6 fungal-type" evidence="8">
    <location>
        <begin position="34"/>
        <end position="65"/>
    </location>
</feature>
<dbReference type="PANTHER" id="PTHR47540:SF6">
    <property type="entry name" value="ZN(II)2CYS6 TRANSCRIPTION FACTOR (EUROFUNG)"/>
    <property type="match status" value="1"/>
</dbReference>
<keyword evidence="4" id="KW-0238">DNA-binding</keyword>
<dbReference type="GO" id="GO:0005634">
    <property type="term" value="C:nucleus"/>
    <property type="evidence" value="ECO:0007669"/>
    <property type="project" value="UniProtKB-SubCell"/>
</dbReference>
<dbReference type="SUPFAM" id="SSF57701">
    <property type="entry name" value="Zn2/Cys6 DNA-binding domain"/>
    <property type="match status" value="1"/>
</dbReference>
<dbReference type="PROSITE" id="PS00463">
    <property type="entry name" value="ZN2_CY6_FUNGAL_1"/>
    <property type="match status" value="1"/>
</dbReference>
<dbReference type="PANTHER" id="PTHR47540">
    <property type="entry name" value="THIAMINE REPRESSIBLE GENES REGULATORY PROTEIN THI5"/>
    <property type="match status" value="1"/>
</dbReference>
<evidence type="ECO:0000256" key="3">
    <source>
        <dbReference type="ARBA" id="ARBA00023015"/>
    </source>
</evidence>
<dbReference type="Pfam" id="PF00172">
    <property type="entry name" value="Zn_clus"/>
    <property type="match status" value="1"/>
</dbReference>
<organism evidence="9 10">
    <name type="scientific">Aspergillus homomorphus (strain CBS 101889)</name>
    <dbReference type="NCBI Taxonomy" id="1450537"/>
    <lineage>
        <taxon>Eukaryota</taxon>
        <taxon>Fungi</taxon>
        <taxon>Dikarya</taxon>
        <taxon>Ascomycota</taxon>
        <taxon>Pezizomycotina</taxon>
        <taxon>Eurotiomycetes</taxon>
        <taxon>Eurotiomycetidae</taxon>
        <taxon>Eurotiales</taxon>
        <taxon>Aspergillaceae</taxon>
        <taxon>Aspergillus</taxon>
        <taxon>Aspergillus subgen. Circumdati</taxon>
    </lineage>
</organism>
<dbReference type="GO" id="GO:0000981">
    <property type="term" value="F:DNA-binding transcription factor activity, RNA polymerase II-specific"/>
    <property type="evidence" value="ECO:0007669"/>
    <property type="project" value="InterPro"/>
</dbReference>
<dbReference type="CDD" id="cd00067">
    <property type="entry name" value="GAL4"/>
    <property type="match status" value="1"/>
</dbReference>
<proteinExistence type="predicted"/>
<evidence type="ECO:0000256" key="7">
    <source>
        <dbReference type="SAM" id="MobiDB-lite"/>
    </source>
</evidence>
<name>A0A395HNL5_ASPHC</name>
<dbReference type="GeneID" id="37194572"/>
<feature type="compositionally biased region" description="Polar residues" evidence="7">
    <location>
        <begin position="1"/>
        <end position="20"/>
    </location>
</feature>
<sequence length="694" mass="77950">MQAGSTEDGSQRPLQQASNRTRPRITLGNKRPVACHRCHAQKVKCSGETPCSRCNMAGCANECSYVVRDRKVRVDESYLERLIEDSEELRQYRLNSRNTICNSLESGHPSTEKNDFNPHNPLLEDRPWFQTHEGLALPVFISEAACTGFATRLCQCLDGEGIVVSHIPRMQYVAEPTLNQLSQTGVQWPSLSRARLLVKTALGHISPPFHVALVKSTIEYLHGIYERRAFDDPVLSCKYFALFALGELYSISNDRTTQGMVPGMAYYARAIGLTPVLPERPTIMHIESLLMLALYSQSLNRQHSAYLMVGTALRFALFLGLNHNIPDCHCPDRKAREHRARLWWTIYIFDRSWGLKLGLPGQTNDEDIQVGLPIDLDDEVYRDEFVDSAYQVAFIKLARISTQIMRTIYSRKQFPETFLQREQSILLKLQQWMQSLPEHLRLHTSNHNPKCTILIHLQFNYCVILAIRPILLGILNHLTSGPESTIRPTLVALKDACIHSARHTLILCADEWTNGSSSTYGYAFAQYIFTSALILIISSLLPGGTAEDFASVDTAVEMLNSLVANGSLVADDLYQHLIRAQNCLRTGRFASRFPITESETNHYLNTSFSPPDNFSHNPNLDVQSLNPSTMIHTPGLGNAVTGDPMYLTAEMALYQPLMQDFLTQSVGDLGCLDIPEVPAAGSDVWPGLPLWTTW</sequence>
<dbReference type="InterPro" id="IPR051711">
    <property type="entry name" value="Stress_Response_Reg"/>
</dbReference>
<protein>
    <recommendedName>
        <fullName evidence="8">Zn(2)-C6 fungal-type domain-containing protein</fullName>
    </recommendedName>
</protein>
<dbReference type="RefSeq" id="XP_025548571.1">
    <property type="nucleotide sequence ID" value="XM_025690283.1"/>
</dbReference>
<dbReference type="GO" id="GO:0006351">
    <property type="term" value="P:DNA-templated transcription"/>
    <property type="evidence" value="ECO:0007669"/>
    <property type="project" value="InterPro"/>
</dbReference>
<dbReference type="GO" id="GO:0008270">
    <property type="term" value="F:zinc ion binding"/>
    <property type="evidence" value="ECO:0007669"/>
    <property type="project" value="InterPro"/>
</dbReference>
<accession>A0A395HNL5</accession>